<feature type="repeat" description="WD" evidence="3">
    <location>
        <begin position="486"/>
        <end position="527"/>
    </location>
</feature>
<evidence type="ECO:0000259" key="5">
    <source>
        <dbReference type="SMART" id="SM00500"/>
    </source>
</evidence>
<dbReference type="InterPro" id="IPR020472">
    <property type="entry name" value="WD40_PAC1"/>
</dbReference>
<dbReference type="PROSITE" id="PS50294">
    <property type="entry name" value="WD_REPEATS_REGION"/>
    <property type="match status" value="4"/>
</dbReference>
<evidence type="ECO:0000313" key="6">
    <source>
        <dbReference type="EMBL" id="KAE9539560.1"/>
    </source>
</evidence>
<dbReference type="PANTHER" id="PTHR19846:SF0">
    <property type="entry name" value="PRE-MRNA PROCESSING FACTOR 4"/>
    <property type="match status" value="1"/>
</dbReference>
<dbReference type="FunFam" id="2.130.10.10:FF:000443">
    <property type="entry name" value="U4/U6 small nuclear ribonucleoprotein Prp4"/>
    <property type="match status" value="1"/>
</dbReference>
<dbReference type="InterPro" id="IPR015943">
    <property type="entry name" value="WD40/YVTN_repeat-like_dom_sf"/>
</dbReference>
<dbReference type="SMART" id="SM00320">
    <property type="entry name" value="WD40"/>
    <property type="match status" value="6"/>
</dbReference>
<dbReference type="InterPro" id="IPR036322">
    <property type="entry name" value="WD40_repeat_dom_sf"/>
</dbReference>
<evidence type="ECO:0000256" key="1">
    <source>
        <dbReference type="ARBA" id="ARBA00022574"/>
    </source>
</evidence>
<reference evidence="6 7" key="1">
    <citation type="submission" date="2019-08" db="EMBL/GenBank/DDBJ databases">
        <title>The genome of the soybean aphid Biotype 1, its phylome, world population structure and adaptation to the North American continent.</title>
        <authorList>
            <person name="Giordano R."/>
            <person name="Donthu R.K."/>
            <person name="Hernandez A.G."/>
            <person name="Wright C.L."/>
            <person name="Zimin A.V."/>
        </authorList>
    </citation>
    <scope>NUCLEOTIDE SEQUENCE [LARGE SCALE GENOMIC DNA]</scope>
    <source>
        <tissue evidence="6">Whole aphids</tissue>
    </source>
</reference>
<dbReference type="GO" id="GO:0046540">
    <property type="term" value="C:U4/U6 x U5 tri-snRNP complex"/>
    <property type="evidence" value="ECO:0007669"/>
    <property type="project" value="TreeGrafter"/>
</dbReference>
<dbReference type="Gene3D" id="2.130.10.10">
    <property type="entry name" value="YVTN repeat-like/Quinoprotein amine dehydrogenase"/>
    <property type="match status" value="2"/>
</dbReference>
<organism evidence="6 7">
    <name type="scientific">Aphis glycines</name>
    <name type="common">Soybean aphid</name>
    <dbReference type="NCBI Taxonomy" id="307491"/>
    <lineage>
        <taxon>Eukaryota</taxon>
        <taxon>Metazoa</taxon>
        <taxon>Ecdysozoa</taxon>
        <taxon>Arthropoda</taxon>
        <taxon>Hexapoda</taxon>
        <taxon>Insecta</taxon>
        <taxon>Pterygota</taxon>
        <taxon>Neoptera</taxon>
        <taxon>Paraneoptera</taxon>
        <taxon>Hemiptera</taxon>
        <taxon>Sternorrhyncha</taxon>
        <taxon>Aphidomorpha</taxon>
        <taxon>Aphidoidea</taxon>
        <taxon>Aphididae</taxon>
        <taxon>Aphidini</taxon>
        <taxon>Aphis</taxon>
        <taxon>Aphis</taxon>
    </lineage>
</organism>
<dbReference type="GO" id="GO:0017070">
    <property type="term" value="F:U6 snRNA binding"/>
    <property type="evidence" value="ECO:0007669"/>
    <property type="project" value="TreeGrafter"/>
</dbReference>
<dbReference type="Pfam" id="PF08799">
    <property type="entry name" value="PRP4"/>
    <property type="match status" value="1"/>
</dbReference>
<comment type="caution">
    <text evidence="6">The sequence shown here is derived from an EMBL/GenBank/DDBJ whole genome shotgun (WGS) entry which is preliminary data.</text>
</comment>
<proteinExistence type="predicted"/>
<evidence type="ECO:0000256" key="4">
    <source>
        <dbReference type="SAM" id="MobiDB-lite"/>
    </source>
</evidence>
<evidence type="ECO:0000256" key="3">
    <source>
        <dbReference type="PROSITE-ProRule" id="PRU00221"/>
    </source>
</evidence>
<dbReference type="PANTHER" id="PTHR19846">
    <property type="entry name" value="WD40 REPEAT PROTEIN"/>
    <property type="match status" value="1"/>
</dbReference>
<dbReference type="Proteomes" id="UP000475862">
    <property type="component" value="Unassembled WGS sequence"/>
</dbReference>
<feature type="repeat" description="WD" evidence="3">
    <location>
        <begin position="309"/>
        <end position="356"/>
    </location>
</feature>
<dbReference type="PROSITE" id="PS50082">
    <property type="entry name" value="WD_REPEATS_2"/>
    <property type="match status" value="6"/>
</dbReference>
<dbReference type="SMART" id="SM00500">
    <property type="entry name" value="SFM"/>
    <property type="match status" value="1"/>
</dbReference>
<dbReference type="Pfam" id="PF00400">
    <property type="entry name" value="WD40"/>
    <property type="match status" value="6"/>
</dbReference>
<feature type="repeat" description="WD" evidence="3">
    <location>
        <begin position="528"/>
        <end position="565"/>
    </location>
</feature>
<dbReference type="SUPFAM" id="SSF50978">
    <property type="entry name" value="WD40 repeat-like"/>
    <property type="match status" value="1"/>
</dbReference>
<feature type="repeat" description="WD" evidence="3">
    <location>
        <begin position="402"/>
        <end position="443"/>
    </location>
</feature>
<dbReference type="SUPFAM" id="SSF158230">
    <property type="entry name" value="PRP4-like"/>
    <property type="match status" value="1"/>
</dbReference>
<dbReference type="AlphaFoldDB" id="A0A6G0TVF9"/>
<gene>
    <name evidence="6" type="ORF">AGLY_004812</name>
</gene>
<dbReference type="InterPro" id="IPR001680">
    <property type="entry name" value="WD40_rpt"/>
</dbReference>
<feature type="compositionally biased region" description="Basic and acidic residues" evidence="4">
    <location>
        <begin position="201"/>
        <end position="216"/>
    </location>
</feature>
<dbReference type="PROSITE" id="PS00678">
    <property type="entry name" value="WD_REPEATS_1"/>
    <property type="match status" value="1"/>
</dbReference>
<evidence type="ECO:0000313" key="7">
    <source>
        <dbReference type="Proteomes" id="UP000475862"/>
    </source>
</evidence>
<dbReference type="InterPro" id="IPR014906">
    <property type="entry name" value="PRP4-like"/>
</dbReference>
<keyword evidence="2" id="KW-0677">Repeat</keyword>
<name>A0A6G0TVF9_APHGL</name>
<protein>
    <recommendedName>
        <fullName evidence="5">Pre-mRNA processing factor 4 (PRP4)-like domain-containing protein</fullName>
    </recommendedName>
</protein>
<dbReference type="EMBL" id="VYZN01000014">
    <property type="protein sequence ID" value="KAE9539560.1"/>
    <property type="molecule type" value="Genomic_DNA"/>
</dbReference>
<dbReference type="InterPro" id="IPR036285">
    <property type="entry name" value="PRP4-like_sf"/>
</dbReference>
<dbReference type="GO" id="GO:0000398">
    <property type="term" value="P:mRNA splicing, via spliceosome"/>
    <property type="evidence" value="ECO:0007669"/>
    <property type="project" value="TreeGrafter"/>
</dbReference>
<dbReference type="InterPro" id="IPR019775">
    <property type="entry name" value="WD40_repeat_CS"/>
</dbReference>
<dbReference type="GO" id="GO:0030621">
    <property type="term" value="F:U4 snRNA binding"/>
    <property type="evidence" value="ECO:0007669"/>
    <property type="project" value="TreeGrafter"/>
</dbReference>
<dbReference type="PRINTS" id="PR00320">
    <property type="entry name" value="GPROTEINBRPT"/>
</dbReference>
<dbReference type="OrthoDB" id="540662at2759"/>
<feature type="domain" description="Pre-mRNA processing factor 4 (PRP4)-like" evidence="5">
    <location>
        <begin position="156"/>
        <end position="208"/>
    </location>
</feature>
<dbReference type="Gene3D" id="4.10.280.110">
    <property type="entry name" value="Pre-mRNA processing factor 4 domain"/>
    <property type="match status" value="1"/>
</dbReference>
<dbReference type="FunFam" id="2.130.10.10:FF:001211">
    <property type="entry name" value="CBN-PRP-4 protein"/>
    <property type="match status" value="1"/>
</dbReference>
<dbReference type="CDD" id="cd00200">
    <property type="entry name" value="WD40"/>
    <property type="match status" value="1"/>
</dbReference>
<sequence>MDLDLNTIPPLVTVSNLNQQYHKNELVHVSLYQFLQKLACSNIAVLPTPFTPNTTTRYQSISFKNSNYIFKMSDDEEITYVRKQKTIHYGSLEDQERIRLSSLTATDSDGEPKAIGGNINVSNEHFDLEDAMSKDKQALLEEFERKKKARHVQVSTDDDEVKKNLRKLGQAICLFGEGPAERRNRLRELLSRVGEDVVAKKPEEEKEKRQQIKDQDTTWYHEGPPSLLDARLFMAEYSLLKAHFRLKSLREEASIPESTLTARLQDLHKYTTSLSIYCSQIGDTRPISYCRSGLCKLWSVPDCTLVKTFRGHNCNVCSITFNPHACSTGNVLDLASCASDGSVKLWSMNSEKEEPIADLEGHAPFRVSRADFHPSGRFLGTCCFDNSWRLWDLEQAEEVLHQEGHCKPVYCMSFQCDGSIVATGGLDAFGRVWDLRTGRCIMFMEGHLKSIYSIDFSPNGYQMATGSEDNTCRIWDVRKRACLYTIPAHMSLVSGLRYQPDGHFIVTSSYDNTIKIWANKTWQMLKTLSGHDNKIMGVDISPDSKYIASSSYDRTFKLWAPEYTT</sequence>
<accession>A0A6G0TVF9</accession>
<keyword evidence="1 3" id="KW-0853">WD repeat</keyword>
<keyword evidence="7" id="KW-1185">Reference proteome</keyword>
<feature type="repeat" description="WD" evidence="3">
    <location>
        <begin position="367"/>
        <end position="401"/>
    </location>
</feature>
<feature type="region of interest" description="Disordered" evidence="4">
    <location>
        <begin position="201"/>
        <end position="220"/>
    </location>
</feature>
<feature type="repeat" description="WD" evidence="3">
    <location>
        <begin position="444"/>
        <end position="485"/>
    </location>
</feature>
<evidence type="ECO:0000256" key="2">
    <source>
        <dbReference type="ARBA" id="ARBA00022737"/>
    </source>
</evidence>